<dbReference type="EMBL" id="AAKUOT010000004">
    <property type="protein sequence ID" value="ECV8759816.1"/>
    <property type="molecule type" value="Genomic_DNA"/>
</dbReference>
<dbReference type="EMBL" id="JYVU01000001">
    <property type="protein sequence ID" value="KTZ15890.1"/>
    <property type="molecule type" value="Genomic_DNA"/>
</dbReference>
<evidence type="ECO:0000313" key="16">
    <source>
        <dbReference type="EMBL" id="KTZ15890.1"/>
    </source>
</evidence>
<dbReference type="Proteomes" id="UP000054461">
    <property type="component" value="Unassembled WGS sequence"/>
</dbReference>
<dbReference type="Proteomes" id="UP000839914">
    <property type="component" value="Unassembled WGS sequence"/>
</dbReference>
<dbReference type="Proteomes" id="UP000839908">
    <property type="component" value="Unassembled WGS sequence"/>
</dbReference>
<evidence type="ECO:0000313" key="3">
    <source>
        <dbReference type="EMBL" id="EBU9271810.1"/>
    </source>
</evidence>
<evidence type="ECO:0000313" key="9">
    <source>
        <dbReference type="EMBL" id="ECU8353948.1"/>
    </source>
</evidence>
<dbReference type="EMBL" id="AAHIDF010000002">
    <property type="protein sequence ID" value="EBW3626965.1"/>
    <property type="molecule type" value="Genomic_DNA"/>
</dbReference>
<accession>A0A0M2J1C7</accession>
<reference evidence="2 19" key="2">
    <citation type="journal article" date="2015" name="Genome Announc.">
        <title>Complete Genome Sequencing of a Multidrug-Resistant and Human-Invasive Salmonella enterica Serovar Typhimurium Strain of the Emerging Sequence Type 213 Genotype.</title>
        <authorList>
            <person name="Calva E."/>
            <person name="Silva C."/>
            <person name="Zaidi M.B."/>
            <person name="Sanchez-Flores A."/>
            <person name="Estrada K."/>
            <person name="Silva G.G."/>
            <person name="Soto-Jimenez L.M."/>
            <person name="Wiesner M."/>
            <person name="Fernandez-Mora M."/>
            <person name="Edwards R.A."/>
            <person name="Vinuesa P."/>
        </authorList>
    </citation>
    <scope>NUCLEOTIDE SEQUENCE [LARGE SCALE GENOMIC DNA]</scope>
    <source>
        <strain evidence="2 19">YU39</strain>
    </source>
</reference>
<dbReference type="EMBL" id="AAKRET010000009">
    <property type="protein sequence ID" value="ECU8353948.1"/>
    <property type="molecule type" value="Genomic_DNA"/>
</dbReference>
<evidence type="ECO:0000313" key="19">
    <source>
        <dbReference type="Proteomes" id="UP000034636"/>
    </source>
</evidence>
<evidence type="ECO:0000313" key="13">
    <source>
        <dbReference type="EMBL" id="EDF8063554.1"/>
    </source>
</evidence>
<reference evidence="7 21" key="5">
    <citation type="submission" date="2018-07" db="EMBL/GenBank/DDBJ databases">
        <authorList>
            <consortium name="GenomeTrakr network: Whole genome sequencing for foodborne pathogen traceback"/>
        </authorList>
    </citation>
    <scope>NUCLEOTIDE SEQUENCE [LARGE SCALE GENOMIC DNA]</scope>
    <source>
        <strain evidence="11">AUSMDU00020735</strain>
        <strain evidence="7 21">VA_WGS-00080</strain>
    </source>
</reference>
<organism evidence="13">
    <name type="scientific">Salmonella typhimurium</name>
    <dbReference type="NCBI Taxonomy" id="90371"/>
    <lineage>
        <taxon>Bacteria</taxon>
        <taxon>Pseudomonadati</taxon>
        <taxon>Pseudomonadota</taxon>
        <taxon>Gammaproteobacteria</taxon>
        <taxon>Enterobacterales</taxon>
        <taxon>Enterobacteriaceae</taxon>
        <taxon>Salmonella</taxon>
    </lineage>
</organism>
<evidence type="ECO:0000313" key="2">
    <source>
        <dbReference type="EMBL" id="AKH07788.1"/>
    </source>
</evidence>
<dbReference type="EMBL" id="AALDNI010000072">
    <property type="protein sequence ID" value="ECY5343999.1"/>
    <property type="molecule type" value="Genomic_DNA"/>
</dbReference>
<reference evidence="15" key="7">
    <citation type="submission" date="2019-10" db="EMBL/GenBank/DDBJ databases">
        <authorList>
            <consortium name="NCBI Pathogen Detection Project"/>
        </authorList>
    </citation>
    <scope>NUCLEOTIDE SEQUENCE</scope>
    <source>
        <strain evidence="15">Salmonella enterica</strain>
    </source>
</reference>
<dbReference type="Proteomes" id="UP000839617">
    <property type="component" value="Unassembled WGS sequence"/>
</dbReference>
<dbReference type="Proteomes" id="UP000885385">
    <property type="component" value="Unassembled WGS sequence"/>
</dbReference>
<dbReference type="EMBL" id="RSUA01000033">
    <property type="protein sequence ID" value="MIT50464.1"/>
    <property type="molecule type" value="Genomic_DNA"/>
</dbReference>
<evidence type="ECO:0000313" key="17">
    <source>
        <dbReference type="EMBL" id="MIT50464.1"/>
    </source>
</evidence>
<evidence type="ECO:0000313" key="8">
    <source>
        <dbReference type="EMBL" id="ECF1542900.1"/>
    </source>
</evidence>
<evidence type="ECO:0000313" key="4">
    <source>
        <dbReference type="EMBL" id="EBW3626965.1"/>
    </source>
</evidence>
<dbReference type="Pfam" id="PF01370">
    <property type="entry name" value="Epimerase"/>
    <property type="match status" value="1"/>
</dbReference>
<dbReference type="Proteomes" id="UP000839909">
    <property type="component" value="Unassembled WGS sequence"/>
</dbReference>
<evidence type="ECO:0000313" key="12">
    <source>
        <dbReference type="EMBL" id="ECY5343999.1"/>
    </source>
</evidence>
<dbReference type="EMBL" id="CP011428">
    <property type="protein sequence ID" value="AKH07788.1"/>
    <property type="molecule type" value="Genomic_DNA"/>
</dbReference>
<dbReference type="SMR" id="A0A0D6FGM2"/>
<evidence type="ECO:0000313" key="10">
    <source>
        <dbReference type="EMBL" id="ECV8759816.1"/>
    </source>
</evidence>
<evidence type="ECO:0000259" key="1">
    <source>
        <dbReference type="Pfam" id="PF01370"/>
    </source>
</evidence>
<dbReference type="EMBL" id="AAMLUT010000002">
    <property type="protein sequence ID" value="EDI6664533.1"/>
    <property type="molecule type" value="Genomic_DNA"/>
</dbReference>
<dbReference type="Proteomes" id="UP000885258">
    <property type="component" value="Unassembled WGS sequence"/>
</dbReference>
<dbReference type="SUPFAM" id="SSF51735">
    <property type="entry name" value="NAD(P)-binding Rossmann-fold domains"/>
    <property type="match status" value="1"/>
</dbReference>
<evidence type="ECO:0000313" key="11">
    <source>
        <dbReference type="EMBL" id="ECW0640342.1"/>
    </source>
</evidence>
<dbReference type="Proteomes" id="UP000839911">
    <property type="component" value="Unassembled WGS sequence"/>
</dbReference>
<evidence type="ECO:0000313" key="20">
    <source>
        <dbReference type="Proteomes" id="UP000054461"/>
    </source>
</evidence>
<dbReference type="PANTHER" id="PTHR43245">
    <property type="entry name" value="BIFUNCTIONAL POLYMYXIN RESISTANCE PROTEIN ARNA"/>
    <property type="match status" value="1"/>
</dbReference>
<dbReference type="EMBL" id="AAHDPU010000004">
    <property type="protein sequence ID" value="EBU9271810.1"/>
    <property type="molecule type" value="Genomic_DNA"/>
</dbReference>
<dbReference type="PANTHER" id="PTHR43245:SF13">
    <property type="entry name" value="UDP-D-APIOSE_UDP-D-XYLOSE SYNTHASE 2"/>
    <property type="match status" value="1"/>
</dbReference>
<dbReference type="Proteomes" id="UP000839905">
    <property type="component" value="Unassembled WGS sequence"/>
</dbReference>
<dbReference type="EMBL" id="AAIKGB010000005">
    <property type="protein sequence ID" value="ECF1542900.1"/>
    <property type="molecule type" value="Genomic_DNA"/>
</dbReference>
<dbReference type="Proteomes" id="UP000839581">
    <property type="component" value="Unassembled WGS sequence"/>
</dbReference>
<dbReference type="RefSeq" id="WP_000143399.1">
    <property type="nucleotide sequence ID" value="NZ_AP023291.1"/>
</dbReference>
<dbReference type="EMBL" id="RVDJ01000011">
    <property type="protein sequence ID" value="MLP86105.1"/>
    <property type="molecule type" value="Genomic_DNA"/>
</dbReference>
<evidence type="ECO:0000313" key="18">
    <source>
        <dbReference type="EMBL" id="MLP86105.1"/>
    </source>
</evidence>
<dbReference type="EMBL" id="AAHRYM010000034">
    <property type="protein sequence ID" value="EBZ6923176.1"/>
    <property type="molecule type" value="Genomic_DNA"/>
</dbReference>
<accession>A0A0D6FGM2</accession>
<dbReference type="EMBL" id="AAKVET010000006">
    <property type="protein sequence ID" value="ECW0640342.1"/>
    <property type="molecule type" value="Genomic_DNA"/>
</dbReference>
<dbReference type="Proteomes" id="UP000034636">
    <property type="component" value="Chromosome"/>
</dbReference>
<dbReference type="InterPro" id="IPR001509">
    <property type="entry name" value="Epimerase_deHydtase"/>
</dbReference>
<dbReference type="EMBL" id="DAAFPQ010000009">
    <property type="protein sequence ID" value="HAB0971522.1"/>
    <property type="molecule type" value="Genomic_DNA"/>
</dbReference>
<dbReference type="EMBL" id="AAMBZR010000004">
    <property type="protein sequence ID" value="EDF8063554.1"/>
    <property type="molecule type" value="Genomic_DNA"/>
</dbReference>
<gene>
    <name evidence="2" type="primary">rfbJ</name>
    <name evidence="10" type="ORF">AAB27_02800</name>
    <name evidence="17" type="ORF">AU613_16520</name>
    <name evidence="12" type="ORF">AVC05_22590</name>
    <name evidence="9" type="ORF">B1P38_10155</name>
    <name evidence="13" type="ORF">B4V59_06205</name>
    <name evidence="7" type="ORF">CE70_08745</name>
    <name evidence="14" type="ORF">CFF59_04525</name>
    <name evidence="16" type="ORF">DD95_00425</name>
    <name evidence="3" type="ORF">DMO92_06935</name>
    <name evidence="4" type="ORF">DPF41_02395</name>
    <name evidence="5" type="ORF">DPS76_07270</name>
    <name evidence="18" type="ORF">DRM14_12350</name>
    <name evidence="8" type="ORF">E0935_06515</name>
    <name evidence="6" type="ORF">EER35_19680</name>
    <name evidence="11" type="ORF">F3R12_10840</name>
    <name evidence="15" type="ORF">GB466_13265</name>
    <name evidence="2" type="ORF">SE14_02295</name>
</gene>
<name>A0A0D6FGM2_SALTM</name>
<evidence type="ECO:0000313" key="7">
    <source>
        <dbReference type="EMBL" id="ECE0295277.1"/>
    </source>
</evidence>
<reference evidence="16 20" key="1">
    <citation type="submission" date="2014-09" db="EMBL/GenBank/DDBJ databases">
        <title>Salmonella Genotype and Phenotype Association.</title>
        <authorList>
            <person name="Chen Y."/>
            <person name="Folster J."/>
            <person name="Ayers S."/>
            <person name="Kabera C."/>
            <person name="Li C."/>
            <person name="Mukherjee S."/>
            <person name="Lam C."/>
            <person name="Zhao S."/>
            <person name="McDermott P."/>
        </authorList>
    </citation>
    <scope>NUCLEOTIDE SEQUENCE [LARGE SCALE GENOMIC DNA]</scope>
    <source>
        <strain evidence="16 20">CVM N32045</strain>
    </source>
</reference>
<dbReference type="InterPro" id="IPR050177">
    <property type="entry name" value="Lipid_A_modif_metabolic_enz"/>
</dbReference>
<dbReference type="EMBL" id="AAHIPE010000006">
    <property type="protein sequence ID" value="EBW5462249.1"/>
    <property type="molecule type" value="Genomic_DNA"/>
</dbReference>
<evidence type="ECO:0000313" key="6">
    <source>
        <dbReference type="EMBL" id="EBZ6923176.1"/>
    </source>
</evidence>
<protein>
    <submittedName>
        <fullName evidence="13">CDP-abequose synthase</fullName>
    </submittedName>
</protein>
<evidence type="ECO:0000313" key="14">
    <source>
        <dbReference type="EMBL" id="EDI6664533.1"/>
    </source>
</evidence>
<dbReference type="AlphaFoldDB" id="A0A0D6FGM2"/>
<evidence type="ECO:0000313" key="5">
    <source>
        <dbReference type="EMBL" id="EBW5462249.1"/>
    </source>
</evidence>
<dbReference type="Proteomes" id="UP000839907">
    <property type="component" value="Unassembled WGS sequence"/>
</dbReference>
<dbReference type="InterPro" id="IPR036291">
    <property type="entry name" value="NAD(P)-bd_dom_sf"/>
</dbReference>
<feature type="domain" description="NAD-dependent epimerase/dehydratase" evidence="1">
    <location>
        <begin position="8"/>
        <end position="229"/>
    </location>
</feature>
<sequence length="299" mass="34106">MTFLKEYVIVSGASGFIGKHLLEALKKSGISVVAITRDVIKNNSNALANVRWCSWDNIELLVEELSIDSALIGIIHLATEYGHKTSSLINIEDANVIKPLKLLDLAIKYRADIFLNTDSFFAKKDFNYQHMRPYIITKRHFDEIGHYYANMHDISFVNMRLEHVYGPGDGENKFIPYIIDCLNKKQSCVKCTTGEQIRDFIFVDDVVNAYLTILENRKEVPSYTEYQVGTGAGVSLKDFLVYLQNTMMPGSSSIFEFGAIEQRDNEIMFSVANNKNLKAMGWKPNFDYKKGIEELLKRL</sequence>
<dbReference type="OMA" id="FGAIPYR"/>
<reference evidence="13" key="6">
    <citation type="submission" date="2018-07" db="EMBL/GenBank/DDBJ databases">
        <authorList>
            <consortium name="PulseNet: The National Subtyping Network for Foodborne Disease Surveillance"/>
            <person name="Tarr C.L."/>
            <person name="Trees E."/>
            <person name="Katz L.S."/>
            <person name="Carleton-Romer H.A."/>
            <person name="Stroika S."/>
            <person name="Kucerova Z."/>
            <person name="Roache K.F."/>
            <person name="Sabol A.L."/>
            <person name="Besser J."/>
            <person name="Gerner-Smidt P."/>
        </authorList>
    </citation>
    <scope>NUCLEOTIDE SEQUENCE</scope>
    <source>
        <strain evidence="13">PNUSAS008398</strain>
        <strain evidence="9">PNUSAS008736</strain>
        <strain evidence="14">PNUSAS016739</strain>
    </source>
</reference>
<dbReference type="Proteomes" id="UP000839915">
    <property type="component" value="Unassembled WGS sequence"/>
</dbReference>
<dbReference type="Proteomes" id="UP000839595">
    <property type="component" value="Unassembled WGS sequence"/>
</dbReference>
<dbReference type="Proteomes" id="UP000338496">
    <property type="component" value="Unassembled WGS sequence"/>
</dbReference>
<proteinExistence type="predicted"/>
<evidence type="ECO:0000313" key="15">
    <source>
        <dbReference type="EMBL" id="HAB0971522.1"/>
    </source>
</evidence>
<evidence type="ECO:0000313" key="21">
    <source>
        <dbReference type="Proteomes" id="UP000338496"/>
    </source>
</evidence>
<reference evidence="15" key="3">
    <citation type="journal article" date="2018" name="Genome Biol.">
        <title>SKESA: strategic k-mer extension for scrupulous assemblies.</title>
        <authorList>
            <person name="Souvorov A."/>
            <person name="Agarwala R."/>
            <person name="Lipman D.J."/>
        </authorList>
    </citation>
    <scope>NUCLEOTIDE SEQUENCE</scope>
    <source>
        <strain evidence="15">Salmonella enterica</strain>
    </source>
</reference>
<dbReference type="EMBL" id="AAIGQE010000005">
    <property type="protein sequence ID" value="ECE0295277.1"/>
    <property type="molecule type" value="Genomic_DNA"/>
</dbReference>
<reference evidence="3" key="4">
    <citation type="submission" date="2018-06" db="EMBL/GenBank/DDBJ databases">
        <authorList>
            <person name="Ashton P.M."/>
            <person name="Dallman T."/>
            <person name="Nair S."/>
            <person name="De Pinna E."/>
            <person name="Peters T."/>
            <person name="Grant K."/>
        </authorList>
    </citation>
    <scope>NUCLEOTIDE SEQUENCE [LARGE SCALE GENOMIC DNA]</scope>
    <source>
        <strain evidence="4">231108</strain>
        <strain evidence="8">265852</strain>
        <strain evidence="17">29290</strain>
        <strain evidence="5">422529</strain>
        <strain evidence="18">425567</strain>
        <strain evidence="12">43916</strain>
        <strain evidence="3">488670</strain>
        <strain evidence="6">632340</strain>
        <strain evidence="10">86846</strain>
    </source>
</reference>
<accession>A0A0F7J9L4</accession>
<dbReference type="Gene3D" id="3.40.50.720">
    <property type="entry name" value="NAD(P)-binding Rossmann-like Domain"/>
    <property type="match status" value="1"/>
</dbReference>
<dbReference type="PATRIC" id="fig|59201.124.peg.3247"/>